<accession>A0A7Y7IJM7</accession>
<comment type="caution">
    <text evidence="6">The sequence shown here is derived from an EMBL/GenBank/DDBJ whole genome shotgun (WGS) entry which is preliminary data.</text>
</comment>
<evidence type="ECO:0000259" key="4">
    <source>
        <dbReference type="Pfam" id="PF07804"/>
    </source>
</evidence>
<dbReference type="InterPro" id="IPR012893">
    <property type="entry name" value="HipA-like_C"/>
</dbReference>
<sequence>MRSQVDVMVDISGTTRIAGTLWFHHRGKQSATFRYAEEYLAEKGSYALDPALPLGTGVFQTRPGQAMFNAFSDGAPDRWGKNLLRREERDRAERTSSTPRTLLPADFLLGVRDDVRQGAIRYRDIVGGGFLSNHAHAVPHLVELGRLLGAVDRLDAEQPVNQDIRDLMDAGGSLGGARPKASVIMPGGRLAIAKFPRKGSDEWDVMRWENLELDLAVRCGISVAPYQLVEAAGRPILLVERFDRIHGQRVGFASALTMLESDDGEQRSYLEIVDVIESHSVRATEDLRELFTRIAFNILTSNTDDHLRNHGFLRPEGDGWTLSPAFDLNPAPHSPGRLSTTIEFDDDDADIGLLLSTAGYYRLTEARARQIILDVEETTSGWATLARSVGLPGPEIALMAMAYDTDQRRAAASLRR</sequence>
<dbReference type="Proteomes" id="UP000543556">
    <property type="component" value="Unassembled WGS sequence"/>
</dbReference>
<dbReference type="InterPro" id="IPR052028">
    <property type="entry name" value="HipA_Ser/Thr_kinase"/>
</dbReference>
<keyword evidence="7" id="KW-1185">Reference proteome</keyword>
<dbReference type="GO" id="GO:0005829">
    <property type="term" value="C:cytosol"/>
    <property type="evidence" value="ECO:0007669"/>
    <property type="project" value="TreeGrafter"/>
</dbReference>
<dbReference type="GO" id="GO:0004674">
    <property type="term" value="F:protein serine/threonine kinase activity"/>
    <property type="evidence" value="ECO:0007669"/>
    <property type="project" value="TreeGrafter"/>
</dbReference>
<feature type="domain" description="HipA N-terminal subdomain 1" evidence="5">
    <location>
        <begin position="15"/>
        <end position="89"/>
    </location>
</feature>
<dbReference type="PANTHER" id="PTHR37419">
    <property type="entry name" value="SERINE/THREONINE-PROTEIN KINASE TOXIN HIPA"/>
    <property type="match status" value="1"/>
</dbReference>
<gene>
    <name evidence="6" type="ORF">G6034_14580</name>
</gene>
<dbReference type="EMBL" id="JAAMFM010000024">
    <property type="protein sequence ID" value="NVM96106.1"/>
    <property type="molecule type" value="Genomic_DNA"/>
</dbReference>
<evidence type="ECO:0000256" key="2">
    <source>
        <dbReference type="ARBA" id="ARBA00022679"/>
    </source>
</evidence>
<dbReference type="Pfam" id="PF07804">
    <property type="entry name" value="HipA_C"/>
    <property type="match status" value="1"/>
</dbReference>
<comment type="similarity">
    <text evidence="1">Belongs to the HipA Ser/Thr kinase family.</text>
</comment>
<evidence type="ECO:0000259" key="5">
    <source>
        <dbReference type="Pfam" id="PF13657"/>
    </source>
</evidence>
<feature type="domain" description="HipA-like C-terminal" evidence="4">
    <location>
        <begin position="173"/>
        <end position="382"/>
    </location>
</feature>
<evidence type="ECO:0000313" key="6">
    <source>
        <dbReference type="EMBL" id="NVM96106.1"/>
    </source>
</evidence>
<keyword evidence="3" id="KW-0418">Kinase</keyword>
<protein>
    <submittedName>
        <fullName evidence="6">Type II toxin-antitoxin system HipA family toxin</fullName>
    </submittedName>
</protein>
<dbReference type="Pfam" id="PF13657">
    <property type="entry name" value="Couple_hipA"/>
    <property type="match status" value="1"/>
</dbReference>
<dbReference type="AlphaFoldDB" id="A0A7Y7IJM7"/>
<name>A0A7Y7IJM7_9MICC</name>
<keyword evidence="2" id="KW-0808">Transferase</keyword>
<evidence type="ECO:0000256" key="3">
    <source>
        <dbReference type="ARBA" id="ARBA00022777"/>
    </source>
</evidence>
<proteinExistence type="inferred from homology"/>
<reference evidence="6 7" key="1">
    <citation type="submission" date="2020-02" db="EMBL/GenBank/DDBJ databases">
        <title>Genome sequence of strain AETb3-4.</title>
        <authorList>
            <person name="Gao J."/>
            <person name="Zhang X."/>
        </authorList>
    </citation>
    <scope>NUCLEOTIDE SEQUENCE [LARGE SCALE GENOMIC DNA]</scope>
    <source>
        <strain evidence="6 7">AETb3-4</strain>
    </source>
</reference>
<organism evidence="6 7">
    <name type="scientific">Arthrobacter wenxiniae</name>
    <dbReference type="NCBI Taxonomy" id="2713570"/>
    <lineage>
        <taxon>Bacteria</taxon>
        <taxon>Bacillati</taxon>
        <taxon>Actinomycetota</taxon>
        <taxon>Actinomycetes</taxon>
        <taxon>Micrococcales</taxon>
        <taxon>Micrococcaceae</taxon>
        <taxon>Arthrobacter</taxon>
    </lineage>
</organism>
<evidence type="ECO:0000256" key="1">
    <source>
        <dbReference type="ARBA" id="ARBA00010164"/>
    </source>
</evidence>
<dbReference type="InterPro" id="IPR017508">
    <property type="entry name" value="HipA_N1"/>
</dbReference>
<dbReference type="PANTHER" id="PTHR37419:SF8">
    <property type="entry name" value="TOXIN YJJJ"/>
    <property type="match status" value="1"/>
</dbReference>
<dbReference type="Gene3D" id="1.10.1070.20">
    <property type="match status" value="1"/>
</dbReference>
<evidence type="ECO:0000313" key="7">
    <source>
        <dbReference type="Proteomes" id="UP000543556"/>
    </source>
</evidence>